<proteinExistence type="predicted"/>
<name>A0ACC2PQ30_9HYME</name>
<keyword evidence="2" id="KW-1185">Reference proteome</keyword>
<organism evidence="1 2">
    <name type="scientific">Eretmocerus hayati</name>
    <dbReference type="NCBI Taxonomy" id="131215"/>
    <lineage>
        <taxon>Eukaryota</taxon>
        <taxon>Metazoa</taxon>
        <taxon>Ecdysozoa</taxon>
        <taxon>Arthropoda</taxon>
        <taxon>Hexapoda</taxon>
        <taxon>Insecta</taxon>
        <taxon>Pterygota</taxon>
        <taxon>Neoptera</taxon>
        <taxon>Endopterygota</taxon>
        <taxon>Hymenoptera</taxon>
        <taxon>Apocrita</taxon>
        <taxon>Proctotrupomorpha</taxon>
        <taxon>Chalcidoidea</taxon>
        <taxon>Aphelinidae</taxon>
        <taxon>Aphelininae</taxon>
        <taxon>Eretmocerus</taxon>
    </lineage>
</organism>
<accession>A0ACC2PQ30</accession>
<sequence>MMNVGVTARASVTAQARIKLYEYLDILGRSALYWDTDSIIWLDEGKPGDNTPGCGPYLGDLTDEIESYGKGSYIKSFQSVGLKFYAYIIRKPDGQDVEVCKVKR</sequence>
<dbReference type="Proteomes" id="UP001239111">
    <property type="component" value="Chromosome 1"/>
</dbReference>
<reference evidence="1" key="1">
    <citation type="submission" date="2023-04" db="EMBL/GenBank/DDBJ databases">
        <title>A chromosome-level genome assembly of the parasitoid wasp Eretmocerus hayati.</title>
        <authorList>
            <person name="Zhong Y."/>
            <person name="Liu S."/>
            <person name="Liu Y."/>
        </authorList>
    </citation>
    <scope>NUCLEOTIDE SEQUENCE</scope>
    <source>
        <strain evidence="1">ZJU_SS_LIU_2023</strain>
    </source>
</reference>
<dbReference type="EMBL" id="CM056741">
    <property type="protein sequence ID" value="KAJ8685704.1"/>
    <property type="molecule type" value="Genomic_DNA"/>
</dbReference>
<gene>
    <name evidence="1" type="ORF">QAD02_021497</name>
</gene>
<evidence type="ECO:0000313" key="2">
    <source>
        <dbReference type="Proteomes" id="UP001239111"/>
    </source>
</evidence>
<evidence type="ECO:0000313" key="1">
    <source>
        <dbReference type="EMBL" id="KAJ8685704.1"/>
    </source>
</evidence>
<comment type="caution">
    <text evidence="1">The sequence shown here is derived from an EMBL/GenBank/DDBJ whole genome shotgun (WGS) entry which is preliminary data.</text>
</comment>
<protein>
    <submittedName>
        <fullName evidence="1">Uncharacterized protein</fullName>
    </submittedName>
</protein>